<keyword evidence="1" id="KW-0863">Zinc-finger</keyword>
<sequence length="308" mass="36155">MNKNNHNFQNRIDRAKWIPPKNVIVEGDSCIVQGSEKRPYRTTLFTCSCLDFQNRKDSDYDYPCKHMCRFAMEKHLLSDVPHTQEEIDEANRNREEEIRQRQEELAPFILSQAQIDDVLSHISEPQLTPYEIYTNTNYFSTDGFVNKEEKYDKKVGDLMDEIREQYQLNKIIPLVDKVQEILSNFKKFCYDYGQYGADEYDSLHDRDFENAKEELEDFLRNDYAENNLEKFEEKKEKAEARAIEKAKAKDKKAIMSAIGFKAIPQANIVNSLFPNNKSYGKKLCKELVDEGKLSKDKEGRKIILSLKK</sequence>
<dbReference type="PATRIC" id="fig|1111454.3.peg.1227"/>
<keyword evidence="1" id="KW-0862">Zinc</keyword>
<proteinExistence type="predicted"/>
<keyword evidence="1" id="KW-0479">Metal-binding</keyword>
<evidence type="ECO:0000256" key="1">
    <source>
        <dbReference type="PROSITE-ProRule" id="PRU00325"/>
    </source>
</evidence>
<dbReference type="GO" id="GO:0008270">
    <property type="term" value="F:zinc ion binding"/>
    <property type="evidence" value="ECO:0007669"/>
    <property type="project" value="UniProtKB-KW"/>
</dbReference>
<dbReference type="EMBL" id="AWXA01000034">
    <property type="protein sequence ID" value="ERT59640.1"/>
    <property type="molecule type" value="Genomic_DNA"/>
</dbReference>
<evidence type="ECO:0000256" key="2">
    <source>
        <dbReference type="SAM" id="Coils"/>
    </source>
</evidence>
<organism evidence="4 5">
    <name type="scientific">Megasphaera vaginalis</name>
    <name type="common">ex Srinivasan et al. 2021</name>
    <dbReference type="NCBI Taxonomy" id="1111454"/>
    <lineage>
        <taxon>Bacteria</taxon>
        <taxon>Bacillati</taxon>
        <taxon>Bacillota</taxon>
        <taxon>Negativicutes</taxon>
        <taxon>Veillonellales</taxon>
        <taxon>Veillonellaceae</taxon>
        <taxon>Megasphaera</taxon>
    </lineage>
</organism>
<evidence type="ECO:0000313" key="5">
    <source>
        <dbReference type="Proteomes" id="UP000017090"/>
    </source>
</evidence>
<keyword evidence="5" id="KW-1185">Reference proteome</keyword>
<protein>
    <recommendedName>
        <fullName evidence="3">SWIM-type domain-containing protein</fullName>
    </recommendedName>
</protein>
<gene>
    <name evidence="4" type="ORF">HMPREF1250_0779</name>
</gene>
<reference evidence="4 5" key="1">
    <citation type="submission" date="2013-09" db="EMBL/GenBank/DDBJ databases">
        <authorList>
            <person name="Durkin A.S."/>
            <person name="Haft D.R."/>
            <person name="McCorrison J."/>
            <person name="Torralba M."/>
            <person name="Gillis M."/>
            <person name="Haft D.H."/>
            <person name="Methe B."/>
            <person name="Sutton G."/>
            <person name="Nelson K.E."/>
        </authorList>
    </citation>
    <scope>NUCLEOTIDE SEQUENCE [LARGE SCALE GENOMIC DNA]</scope>
    <source>
        <strain evidence="4 5">BV3C16-1</strain>
    </source>
</reference>
<comment type="caution">
    <text evidence="4">The sequence shown here is derived from an EMBL/GenBank/DDBJ whole genome shotgun (WGS) entry which is preliminary data.</text>
</comment>
<accession>U7UJZ6</accession>
<name>U7UJZ6_9FIRM</name>
<keyword evidence="2" id="KW-0175">Coiled coil</keyword>
<dbReference type="PROSITE" id="PS50966">
    <property type="entry name" value="ZF_SWIM"/>
    <property type="match status" value="1"/>
</dbReference>
<evidence type="ECO:0000313" key="4">
    <source>
        <dbReference type="EMBL" id="ERT59640.1"/>
    </source>
</evidence>
<dbReference type="AlphaFoldDB" id="U7UJZ6"/>
<evidence type="ECO:0000259" key="3">
    <source>
        <dbReference type="PROSITE" id="PS50966"/>
    </source>
</evidence>
<dbReference type="InterPro" id="IPR007527">
    <property type="entry name" value="Znf_SWIM"/>
</dbReference>
<feature type="coiled-coil region" evidence="2">
    <location>
        <begin position="221"/>
        <end position="248"/>
    </location>
</feature>
<dbReference type="Proteomes" id="UP000017090">
    <property type="component" value="Unassembled WGS sequence"/>
</dbReference>
<feature type="domain" description="SWIM-type" evidence="3">
    <location>
        <begin position="32"/>
        <end position="75"/>
    </location>
</feature>
<dbReference type="STRING" id="1111454.HMPREF1250_0779"/>